<keyword evidence="2" id="KW-0614">Plasmid</keyword>
<accession>A0ABX5ZCR8</accession>
<evidence type="ECO:0000256" key="1">
    <source>
        <dbReference type="SAM" id="MobiDB-lite"/>
    </source>
</evidence>
<sequence>MRSTRKRGSKAGDTIDSIQQQLEEAREQQARAVGALADEAVSVDETSRMLGIEASEVRALRKQNKQLVQADANTGDETVSTETDTSVESEGVASSGGEAQTTPEDS</sequence>
<name>A0ABX5ZCR8_9MICO</name>
<reference evidence="2 3" key="1">
    <citation type="submission" date="2019-08" db="EMBL/GenBank/DDBJ databases">
        <title>Dermacoccus abyssi strain HZAU 226, whole genome Nanopore sequencing project.</title>
        <authorList>
            <person name="Guo A."/>
            <person name="Zhang X."/>
            <person name="Ruan Y."/>
            <person name="Liu W."/>
            <person name="Chen Q."/>
            <person name="Gu L."/>
        </authorList>
    </citation>
    <scope>NUCLEOTIDE SEQUENCE [LARGE SCALE GENOMIC DNA]</scope>
    <source>
        <strain evidence="2 3">HZAU 226</strain>
        <plasmid evidence="2 3">unnamed</plasmid>
    </source>
</reference>
<evidence type="ECO:0000313" key="2">
    <source>
        <dbReference type="EMBL" id="QEH94811.1"/>
    </source>
</evidence>
<feature type="compositionally biased region" description="Low complexity" evidence="1">
    <location>
        <begin position="75"/>
        <end position="99"/>
    </location>
</feature>
<dbReference type="Proteomes" id="UP000323565">
    <property type="component" value="Plasmid unnamed"/>
</dbReference>
<organism evidence="2 3">
    <name type="scientific">Dermacoccus abyssi</name>
    <dbReference type="NCBI Taxonomy" id="322596"/>
    <lineage>
        <taxon>Bacteria</taxon>
        <taxon>Bacillati</taxon>
        <taxon>Actinomycetota</taxon>
        <taxon>Actinomycetes</taxon>
        <taxon>Micrococcales</taxon>
        <taxon>Dermacoccaceae</taxon>
        <taxon>Dermacoccus</taxon>
    </lineage>
</organism>
<feature type="region of interest" description="Disordered" evidence="1">
    <location>
        <begin position="67"/>
        <end position="106"/>
    </location>
</feature>
<dbReference type="EMBL" id="CP043032">
    <property type="protein sequence ID" value="QEH94811.1"/>
    <property type="molecule type" value="Genomic_DNA"/>
</dbReference>
<evidence type="ECO:0000313" key="3">
    <source>
        <dbReference type="Proteomes" id="UP000323565"/>
    </source>
</evidence>
<proteinExistence type="predicted"/>
<gene>
    <name evidence="2" type="ORF">FV141_14405</name>
</gene>
<keyword evidence="3" id="KW-1185">Reference proteome</keyword>
<protein>
    <submittedName>
        <fullName evidence="2">Uncharacterized protein</fullName>
    </submittedName>
</protein>
<geneLocation type="plasmid" evidence="2 3">
    <name>unnamed</name>
</geneLocation>